<dbReference type="KEGG" id="hth:HTH_1144"/>
<evidence type="ECO:0000256" key="1">
    <source>
        <dbReference type="ARBA" id="ARBA00010285"/>
    </source>
</evidence>
<feature type="domain" description="Dinitrogenase iron-molybdenum cofactor biosynthesis" evidence="3">
    <location>
        <begin position="11"/>
        <end position="101"/>
    </location>
</feature>
<evidence type="ECO:0000256" key="2">
    <source>
        <dbReference type="ARBA" id="ARBA00023231"/>
    </source>
</evidence>
<dbReference type="eggNOG" id="COG1433">
    <property type="taxonomic scope" value="Bacteria"/>
</dbReference>
<dbReference type="InterPro" id="IPR051840">
    <property type="entry name" value="NifX/NifY_domain"/>
</dbReference>
<dbReference type="Pfam" id="PF02579">
    <property type="entry name" value="Nitro_FeMo-Co"/>
    <property type="match status" value="1"/>
</dbReference>
<dbReference type="PANTHER" id="PTHR33937">
    <property type="entry name" value="IRON-MOLYBDENUM PROTEIN-RELATED-RELATED"/>
    <property type="match status" value="1"/>
</dbReference>
<reference evidence="4 5" key="1">
    <citation type="journal article" date="2010" name="J. Bacteriol.">
        <title>Complete genome sequence of the thermophilic, obligately chemolithoautotrophic hydrogen-oxidizing bacterium Hydrogenobacter thermophilus TK-6.</title>
        <authorList>
            <person name="Arai H."/>
            <person name="Kanbe H."/>
            <person name="Ishii M."/>
            <person name="Igarashi Y."/>
        </authorList>
    </citation>
    <scope>NUCLEOTIDE SEQUENCE [LARGE SCALE GENOMIC DNA]</scope>
    <source>
        <strain evidence="5">DSM 6534 / IAM 12695 / TK-6 [Tokyo]</strain>
    </source>
</reference>
<evidence type="ECO:0000313" key="4">
    <source>
        <dbReference type="EMBL" id="BAI69598.1"/>
    </source>
</evidence>
<dbReference type="InterPro" id="IPR013480">
    <property type="entry name" value="NifX"/>
</dbReference>
<keyword evidence="2" id="KW-0535">Nitrogen fixation</keyword>
<organism evidence="4 5">
    <name type="scientific">Hydrogenobacter thermophilus (strain DSM 6534 / IAM 12695 / TK-6)</name>
    <dbReference type="NCBI Taxonomy" id="608538"/>
    <lineage>
        <taxon>Bacteria</taxon>
        <taxon>Pseudomonadati</taxon>
        <taxon>Aquificota</taxon>
        <taxon>Aquificia</taxon>
        <taxon>Aquificales</taxon>
        <taxon>Aquificaceae</taxon>
        <taxon>Hydrogenobacter</taxon>
    </lineage>
</organism>
<accession>D3DIE6</accession>
<dbReference type="KEGG" id="hte:Hydth_1136"/>
<dbReference type="NCBIfam" id="TIGR02663">
    <property type="entry name" value="nifX"/>
    <property type="match status" value="1"/>
</dbReference>
<dbReference type="GO" id="GO:0051540">
    <property type="term" value="F:metal cluster binding"/>
    <property type="evidence" value="ECO:0007669"/>
    <property type="project" value="InterPro"/>
</dbReference>
<protein>
    <submittedName>
        <fullName evidence="4">Nitrogen fixation protein</fullName>
    </submittedName>
</protein>
<dbReference type="OrthoDB" id="9797941at2"/>
<keyword evidence="5" id="KW-1185">Reference proteome</keyword>
<dbReference type="InterPro" id="IPR003731">
    <property type="entry name" value="Di-Nase_FeMo-co_biosynth"/>
</dbReference>
<dbReference type="PATRIC" id="fig|608538.5.peg.1161"/>
<dbReference type="RefSeq" id="WP_012963778.1">
    <property type="nucleotide sequence ID" value="NC_013799.1"/>
</dbReference>
<dbReference type="InterPro" id="IPR036105">
    <property type="entry name" value="DiNase_FeMo-co_biosyn_sf"/>
</dbReference>
<dbReference type="GO" id="GO:0009399">
    <property type="term" value="P:nitrogen fixation"/>
    <property type="evidence" value="ECO:0007669"/>
    <property type="project" value="InterPro"/>
</dbReference>
<dbReference type="CDD" id="cd00853">
    <property type="entry name" value="NifX"/>
    <property type="match status" value="1"/>
</dbReference>
<sequence>MKVAFATKSLDKIDDHFGHAKTMAIYEVDETGYKFIEYRHFEDIPDEEYDKIAYKVEGIKDCTIVYVIAIGATAAARIVKARIHPVKVNEPTPIEEMLEKLVDTLNTNPPPWLRKALTDSKEKI</sequence>
<proteinExistence type="inferred from homology"/>
<dbReference type="STRING" id="608538.HTH_1144"/>
<dbReference type="EMBL" id="AP011112">
    <property type="protein sequence ID" value="BAI69598.1"/>
    <property type="molecule type" value="Genomic_DNA"/>
</dbReference>
<dbReference type="SUPFAM" id="SSF53146">
    <property type="entry name" value="Nitrogenase accessory factor-like"/>
    <property type="match status" value="1"/>
</dbReference>
<dbReference type="InterPro" id="IPR034169">
    <property type="entry name" value="NifX-like"/>
</dbReference>
<gene>
    <name evidence="4" type="primary">nifX</name>
    <name evidence="4" type="ordered locus">HTH_1144</name>
</gene>
<dbReference type="PANTHER" id="PTHR33937:SF1">
    <property type="entry name" value="IRON-MOLIBDENUM COFACTOR PROCESSING PROTEIN"/>
    <property type="match status" value="1"/>
</dbReference>
<evidence type="ECO:0000313" key="5">
    <source>
        <dbReference type="Proteomes" id="UP000002574"/>
    </source>
</evidence>
<comment type="similarity">
    <text evidence="1">Belongs to the NifX/NifY family.</text>
</comment>
<dbReference type="Proteomes" id="UP000002574">
    <property type="component" value="Chromosome"/>
</dbReference>
<evidence type="ECO:0000259" key="3">
    <source>
        <dbReference type="Pfam" id="PF02579"/>
    </source>
</evidence>
<dbReference type="AlphaFoldDB" id="D3DIE6"/>
<name>D3DIE6_HYDTT</name>
<dbReference type="Gene3D" id="3.30.420.130">
    <property type="entry name" value="Dinitrogenase iron-molybdenum cofactor biosynthesis domain"/>
    <property type="match status" value="1"/>
</dbReference>